<dbReference type="SUPFAM" id="SSF52540">
    <property type="entry name" value="P-loop containing nucleoside triphosphate hydrolases"/>
    <property type="match status" value="1"/>
</dbReference>
<dbReference type="PANTHER" id="PTHR24221:SF630">
    <property type="entry name" value="ABC TRANSPORTER B FAMILY MEMBER 29, CHLOROPLASTIC"/>
    <property type="match status" value="1"/>
</dbReference>
<organism evidence="1 2">
    <name type="scientific">Datura stramonium</name>
    <name type="common">Jimsonweed</name>
    <name type="synonym">Common thornapple</name>
    <dbReference type="NCBI Taxonomy" id="4076"/>
    <lineage>
        <taxon>Eukaryota</taxon>
        <taxon>Viridiplantae</taxon>
        <taxon>Streptophyta</taxon>
        <taxon>Embryophyta</taxon>
        <taxon>Tracheophyta</taxon>
        <taxon>Spermatophyta</taxon>
        <taxon>Magnoliopsida</taxon>
        <taxon>eudicotyledons</taxon>
        <taxon>Gunneridae</taxon>
        <taxon>Pentapetalae</taxon>
        <taxon>asterids</taxon>
        <taxon>lamiids</taxon>
        <taxon>Solanales</taxon>
        <taxon>Solanaceae</taxon>
        <taxon>Solanoideae</taxon>
        <taxon>Datureae</taxon>
        <taxon>Datura</taxon>
    </lineage>
</organism>
<reference evidence="1 2" key="1">
    <citation type="journal article" date="2021" name="BMC Genomics">
        <title>Datura genome reveals duplications of psychoactive alkaloid biosynthetic genes and high mutation rate following tissue culture.</title>
        <authorList>
            <person name="Rajewski A."/>
            <person name="Carter-House D."/>
            <person name="Stajich J."/>
            <person name="Litt A."/>
        </authorList>
    </citation>
    <scope>NUCLEOTIDE SEQUENCE [LARGE SCALE GENOMIC DNA]</scope>
    <source>
        <strain evidence="1">AR-01</strain>
    </source>
</reference>
<dbReference type="Gene3D" id="3.40.50.300">
    <property type="entry name" value="P-loop containing nucleotide triphosphate hydrolases"/>
    <property type="match status" value="2"/>
</dbReference>
<comment type="caution">
    <text evidence="1">The sequence shown here is derived from an EMBL/GenBank/DDBJ whole genome shotgun (WGS) entry which is preliminary data.</text>
</comment>
<sequence length="137" mass="15409">MDLHIKSGEIVALCGPSGGGKLPLVPFSLMVWILETSIESLRRNIGLVSQDTDPSILILDEAFPALDSKSELLVRQALQRLMQNRTVLVIAHRLETVLMAERVFLLEDGYYGGSSLLSFERPEWRTSIDDFNNMMFI</sequence>
<dbReference type="InterPro" id="IPR039421">
    <property type="entry name" value="Type_1_exporter"/>
</dbReference>
<gene>
    <name evidence="1" type="ORF">HAX54_001126</name>
</gene>
<dbReference type="EMBL" id="JACEIK010000104">
    <property type="protein sequence ID" value="MCD7449697.1"/>
    <property type="molecule type" value="Genomic_DNA"/>
</dbReference>
<proteinExistence type="predicted"/>
<name>A0ABS8RSA5_DATST</name>
<keyword evidence="2" id="KW-1185">Reference proteome</keyword>
<dbReference type="PANTHER" id="PTHR24221">
    <property type="entry name" value="ATP-BINDING CASSETTE SUB-FAMILY B"/>
    <property type="match status" value="1"/>
</dbReference>
<dbReference type="InterPro" id="IPR027417">
    <property type="entry name" value="P-loop_NTPase"/>
</dbReference>
<protein>
    <submittedName>
        <fullName evidence="1">Uncharacterized protein</fullName>
    </submittedName>
</protein>
<dbReference type="Proteomes" id="UP000823775">
    <property type="component" value="Unassembled WGS sequence"/>
</dbReference>
<evidence type="ECO:0000313" key="1">
    <source>
        <dbReference type="EMBL" id="MCD7449697.1"/>
    </source>
</evidence>
<accession>A0ABS8RSA5</accession>
<evidence type="ECO:0000313" key="2">
    <source>
        <dbReference type="Proteomes" id="UP000823775"/>
    </source>
</evidence>